<dbReference type="GO" id="GO:0008168">
    <property type="term" value="F:methyltransferase activity"/>
    <property type="evidence" value="ECO:0007669"/>
    <property type="project" value="UniProtKB-KW"/>
</dbReference>
<organism evidence="5 6">
    <name type="scientific">Agromyces allii</name>
    <dbReference type="NCBI Taxonomy" id="393607"/>
    <lineage>
        <taxon>Bacteria</taxon>
        <taxon>Bacillati</taxon>
        <taxon>Actinomycetota</taxon>
        <taxon>Actinomycetes</taxon>
        <taxon>Micrococcales</taxon>
        <taxon>Microbacteriaceae</taxon>
        <taxon>Agromyces</taxon>
    </lineage>
</organism>
<dbReference type="EMBL" id="BAAAMK010000005">
    <property type="protein sequence ID" value="GAA1960147.1"/>
    <property type="molecule type" value="Genomic_DNA"/>
</dbReference>
<dbReference type="GO" id="GO:0032259">
    <property type="term" value="P:methylation"/>
    <property type="evidence" value="ECO:0007669"/>
    <property type="project" value="UniProtKB-KW"/>
</dbReference>
<reference evidence="5 6" key="1">
    <citation type="journal article" date="2019" name="Int. J. Syst. Evol. Microbiol.">
        <title>The Global Catalogue of Microorganisms (GCM) 10K type strain sequencing project: providing services to taxonomists for standard genome sequencing and annotation.</title>
        <authorList>
            <consortium name="The Broad Institute Genomics Platform"/>
            <consortium name="The Broad Institute Genome Sequencing Center for Infectious Disease"/>
            <person name="Wu L."/>
            <person name="Ma J."/>
        </authorList>
    </citation>
    <scope>NUCLEOTIDE SEQUENCE [LARGE SCALE GENOMIC DNA]</scope>
    <source>
        <strain evidence="5 6">JCM 13584</strain>
    </source>
</reference>
<name>A0ABN2QXW0_9MICO</name>
<proteinExistence type="predicted"/>
<evidence type="ECO:0000256" key="2">
    <source>
        <dbReference type="ARBA" id="ARBA00022679"/>
    </source>
</evidence>
<comment type="caution">
    <text evidence="5">The sequence shown here is derived from an EMBL/GenBank/DDBJ whole genome shotgun (WGS) entry which is preliminary data.</text>
</comment>
<dbReference type="CDD" id="cd02440">
    <property type="entry name" value="AdoMet_MTases"/>
    <property type="match status" value="1"/>
</dbReference>
<gene>
    <name evidence="5" type="ORF">GCM10009717_28620</name>
</gene>
<sequence length="200" mass="21979">MAETTEAYSRRAAEYIDRLGSMSAVHPSDRQLIDNWIELVDGPVLDAGCGPGHWTDYLAGRGLDARGIDLVPGFLEHARATHPGVRFDIGSIDRIEQADDSLGGVLSWFSTIHHHPSRIAVPIGEFARVLRPGGVLVLGFFEGPVLEEFDHAVTPAWRWPAPELQRVLEERGFEIIETHLRTGQGHRPLGAILCRLAPAA</sequence>
<dbReference type="RefSeq" id="WP_157416570.1">
    <property type="nucleotide sequence ID" value="NZ_BAAAMK010000005.1"/>
</dbReference>
<keyword evidence="2" id="KW-0808">Transferase</keyword>
<evidence type="ECO:0000313" key="5">
    <source>
        <dbReference type="EMBL" id="GAA1960147.1"/>
    </source>
</evidence>
<keyword evidence="6" id="KW-1185">Reference proteome</keyword>
<evidence type="ECO:0000256" key="1">
    <source>
        <dbReference type="ARBA" id="ARBA00022603"/>
    </source>
</evidence>
<dbReference type="PANTHER" id="PTHR43464:SF19">
    <property type="entry name" value="UBIQUINONE BIOSYNTHESIS O-METHYLTRANSFERASE, MITOCHONDRIAL"/>
    <property type="match status" value="1"/>
</dbReference>
<accession>A0ABN2QXW0</accession>
<evidence type="ECO:0000256" key="3">
    <source>
        <dbReference type="ARBA" id="ARBA00022691"/>
    </source>
</evidence>
<evidence type="ECO:0000313" key="6">
    <source>
        <dbReference type="Proteomes" id="UP001499954"/>
    </source>
</evidence>
<dbReference type="SUPFAM" id="SSF53335">
    <property type="entry name" value="S-adenosyl-L-methionine-dependent methyltransferases"/>
    <property type="match status" value="1"/>
</dbReference>
<dbReference type="Gene3D" id="3.40.50.150">
    <property type="entry name" value="Vaccinia Virus protein VP39"/>
    <property type="match status" value="1"/>
</dbReference>
<dbReference type="Proteomes" id="UP001499954">
    <property type="component" value="Unassembled WGS sequence"/>
</dbReference>
<protein>
    <submittedName>
        <fullName evidence="5">Class I SAM-dependent methyltransferase</fullName>
    </submittedName>
</protein>
<keyword evidence="3" id="KW-0949">S-adenosyl-L-methionine</keyword>
<dbReference type="PANTHER" id="PTHR43464">
    <property type="entry name" value="METHYLTRANSFERASE"/>
    <property type="match status" value="1"/>
</dbReference>
<evidence type="ECO:0000259" key="4">
    <source>
        <dbReference type="Pfam" id="PF13649"/>
    </source>
</evidence>
<dbReference type="Pfam" id="PF13649">
    <property type="entry name" value="Methyltransf_25"/>
    <property type="match status" value="1"/>
</dbReference>
<dbReference type="InterPro" id="IPR041698">
    <property type="entry name" value="Methyltransf_25"/>
</dbReference>
<feature type="domain" description="Methyltransferase" evidence="4">
    <location>
        <begin position="44"/>
        <end position="134"/>
    </location>
</feature>
<keyword evidence="1 5" id="KW-0489">Methyltransferase</keyword>
<dbReference type="InterPro" id="IPR029063">
    <property type="entry name" value="SAM-dependent_MTases_sf"/>
</dbReference>